<evidence type="ECO:0000313" key="2">
    <source>
        <dbReference type="EMBL" id="SDX80356.1"/>
    </source>
</evidence>
<proteinExistence type="predicted"/>
<dbReference type="RefSeq" id="WP_091290073.1">
    <property type="nucleotide sequence ID" value="NZ_FNON01000003.1"/>
</dbReference>
<accession>A0A1H3ENN2</accession>
<protein>
    <recommendedName>
        <fullName evidence="4">Prenyltransferase and squalene oxidase repeat-containing protein</fullName>
    </recommendedName>
</protein>
<dbReference type="Proteomes" id="UP000199515">
    <property type="component" value="Unassembled WGS sequence"/>
</dbReference>
<feature type="signal peptide" evidence="1">
    <location>
        <begin position="1"/>
        <end position="22"/>
    </location>
</feature>
<dbReference type="AlphaFoldDB" id="A0A1H3ENN2"/>
<name>A0A1H3ENN2_9PSEU</name>
<sequence length="321" mass="34374">MRFSRWAVVVALLLTMTPAASAAEDKWVSLADRTYTESVAAVAAADSSGVYVRVQFVAPLAWYAGTRFGWRDERTQGWLRRLYALRTPTGGYGLGAPFDAFGDKTVNPADTAYSITVAWHVGRTLIAGYDGGGVPASAVREAASMLNTVGASAGERCPAYSEHVNDLGKPCVWNVSAAAAWFLGQALRRGLVPEWERREAGAKVRTWLADVVANYRDDLGGWTYQANSSPLQDAWHNAPTVAAVLGTPLGPRALAGQFRNFPASGANADLIPYDCAKAEPNYPMIFASATKPVTAPVDVLQSRAGYAPALQEIARACYGPR</sequence>
<keyword evidence="1" id="KW-0732">Signal</keyword>
<organism evidence="2 3">
    <name type="scientific">Amycolatopsis xylanica</name>
    <dbReference type="NCBI Taxonomy" id="589385"/>
    <lineage>
        <taxon>Bacteria</taxon>
        <taxon>Bacillati</taxon>
        <taxon>Actinomycetota</taxon>
        <taxon>Actinomycetes</taxon>
        <taxon>Pseudonocardiales</taxon>
        <taxon>Pseudonocardiaceae</taxon>
        <taxon>Amycolatopsis</taxon>
    </lineage>
</organism>
<dbReference type="EMBL" id="FNON01000003">
    <property type="protein sequence ID" value="SDX80356.1"/>
    <property type="molecule type" value="Genomic_DNA"/>
</dbReference>
<evidence type="ECO:0000256" key="1">
    <source>
        <dbReference type="SAM" id="SignalP"/>
    </source>
</evidence>
<keyword evidence="3" id="KW-1185">Reference proteome</keyword>
<evidence type="ECO:0008006" key="4">
    <source>
        <dbReference type="Google" id="ProtNLM"/>
    </source>
</evidence>
<reference evidence="2 3" key="1">
    <citation type="submission" date="2016-10" db="EMBL/GenBank/DDBJ databases">
        <authorList>
            <person name="de Groot N.N."/>
        </authorList>
    </citation>
    <scope>NUCLEOTIDE SEQUENCE [LARGE SCALE GENOMIC DNA]</scope>
    <source>
        <strain evidence="2 3">CPCC 202699</strain>
    </source>
</reference>
<dbReference type="OrthoDB" id="3674377at2"/>
<evidence type="ECO:0000313" key="3">
    <source>
        <dbReference type="Proteomes" id="UP000199515"/>
    </source>
</evidence>
<feature type="chain" id="PRO_5011496226" description="Prenyltransferase and squalene oxidase repeat-containing protein" evidence="1">
    <location>
        <begin position="23"/>
        <end position="321"/>
    </location>
</feature>
<gene>
    <name evidence="2" type="ORF">SAMN05421504_103908</name>
</gene>